<keyword evidence="3" id="KW-1185">Reference proteome</keyword>
<evidence type="ECO:0000313" key="2">
    <source>
        <dbReference type="EMBL" id="GFS39689.1"/>
    </source>
</evidence>
<dbReference type="EMBL" id="BMAV01025220">
    <property type="protein sequence ID" value="GFS39689.1"/>
    <property type="molecule type" value="Genomic_DNA"/>
</dbReference>
<name>A0A8X6MAL0_9ARAC</name>
<dbReference type="Proteomes" id="UP000886998">
    <property type="component" value="Unassembled WGS sequence"/>
</dbReference>
<keyword evidence="1" id="KW-1133">Transmembrane helix</keyword>
<evidence type="ECO:0000256" key="1">
    <source>
        <dbReference type="SAM" id="Phobius"/>
    </source>
</evidence>
<keyword evidence="1" id="KW-0812">Transmembrane</keyword>
<feature type="transmembrane region" description="Helical" evidence="1">
    <location>
        <begin position="25"/>
        <end position="49"/>
    </location>
</feature>
<protein>
    <submittedName>
        <fullName evidence="2">Uncharacterized protein</fullName>
    </submittedName>
</protein>
<sequence length="83" mass="9086">MNVDSIRSNAAVSGSSAEIRIAKTAFCVILMFLFSWVSYITVAFAAGFLSAQLTQDYSRGIHDSSYDDPEGFCLLLTSPFFLC</sequence>
<reference evidence="2" key="1">
    <citation type="submission" date="2020-08" db="EMBL/GenBank/DDBJ databases">
        <title>Multicomponent nature underlies the extraordinary mechanical properties of spider dragline silk.</title>
        <authorList>
            <person name="Kono N."/>
            <person name="Nakamura H."/>
            <person name="Mori M."/>
            <person name="Yoshida Y."/>
            <person name="Ohtoshi R."/>
            <person name="Malay A.D."/>
            <person name="Moran D.A.P."/>
            <person name="Tomita M."/>
            <person name="Numata K."/>
            <person name="Arakawa K."/>
        </authorList>
    </citation>
    <scope>NUCLEOTIDE SEQUENCE</scope>
</reference>
<keyword evidence="1" id="KW-0472">Membrane</keyword>
<accession>A0A8X6MAL0</accession>
<gene>
    <name evidence="2" type="ORF">TNIN_402821</name>
</gene>
<evidence type="ECO:0000313" key="3">
    <source>
        <dbReference type="Proteomes" id="UP000886998"/>
    </source>
</evidence>
<dbReference type="AlphaFoldDB" id="A0A8X6MAL0"/>
<comment type="caution">
    <text evidence="2">The sequence shown here is derived from an EMBL/GenBank/DDBJ whole genome shotgun (WGS) entry which is preliminary data.</text>
</comment>
<organism evidence="2 3">
    <name type="scientific">Trichonephila inaurata madagascariensis</name>
    <dbReference type="NCBI Taxonomy" id="2747483"/>
    <lineage>
        <taxon>Eukaryota</taxon>
        <taxon>Metazoa</taxon>
        <taxon>Ecdysozoa</taxon>
        <taxon>Arthropoda</taxon>
        <taxon>Chelicerata</taxon>
        <taxon>Arachnida</taxon>
        <taxon>Araneae</taxon>
        <taxon>Araneomorphae</taxon>
        <taxon>Entelegynae</taxon>
        <taxon>Araneoidea</taxon>
        <taxon>Nephilidae</taxon>
        <taxon>Trichonephila</taxon>
        <taxon>Trichonephila inaurata</taxon>
    </lineage>
</organism>
<proteinExistence type="predicted"/>